<evidence type="ECO:0000313" key="3">
    <source>
        <dbReference type="Proteomes" id="UP000824037"/>
    </source>
</evidence>
<evidence type="ECO:0000256" key="1">
    <source>
        <dbReference type="ARBA" id="ARBA00038414"/>
    </source>
</evidence>
<dbReference type="InterPro" id="IPR053714">
    <property type="entry name" value="Iso_Racemase_Enz_sf"/>
</dbReference>
<comment type="similarity">
    <text evidence="1">Belongs to the HyuE racemase family.</text>
</comment>
<organism evidence="2 3">
    <name type="scientific">Candidatus Ruania gallistercoris</name>
    <dbReference type="NCBI Taxonomy" id="2838746"/>
    <lineage>
        <taxon>Bacteria</taxon>
        <taxon>Bacillati</taxon>
        <taxon>Actinomycetota</taxon>
        <taxon>Actinomycetes</taxon>
        <taxon>Micrococcales</taxon>
        <taxon>Ruaniaceae</taxon>
        <taxon>Ruania</taxon>
    </lineage>
</organism>
<dbReference type="Pfam" id="PF01177">
    <property type="entry name" value="Asp_Glu_race"/>
    <property type="match status" value="1"/>
</dbReference>
<proteinExistence type="inferred from homology"/>
<accession>A0A9D2J5P0</accession>
<dbReference type="GO" id="GO:0047661">
    <property type="term" value="F:amino-acid racemase activity"/>
    <property type="evidence" value="ECO:0007669"/>
    <property type="project" value="InterPro"/>
</dbReference>
<evidence type="ECO:0000313" key="2">
    <source>
        <dbReference type="EMBL" id="HIZ37523.1"/>
    </source>
</evidence>
<reference evidence="2" key="1">
    <citation type="journal article" date="2021" name="PeerJ">
        <title>Extensive microbial diversity within the chicken gut microbiome revealed by metagenomics and culture.</title>
        <authorList>
            <person name="Gilroy R."/>
            <person name="Ravi A."/>
            <person name="Getino M."/>
            <person name="Pursley I."/>
            <person name="Horton D.L."/>
            <person name="Alikhan N.F."/>
            <person name="Baker D."/>
            <person name="Gharbi K."/>
            <person name="Hall N."/>
            <person name="Watson M."/>
            <person name="Adriaenssens E.M."/>
            <person name="Foster-Nyarko E."/>
            <person name="Jarju S."/>
            <person name="Secka A."/>
            <person name="Antonio M."/>
            <person name="Oren A."/>
            <person name="Chaudhuri R.R."/>
            <person name="La Ragione R."/>
            <person name="Hildebrand F."/>
            <person name="Pallen M.J."/>
        </authorList>
    </citation>
    <scope>NUCLEOTIDE SEQUENCE</scope>
    <source>
        <strain evidence="2">ChiGjej4B4-7305</strain>
    </source>
</reference>
<protein>
    <submittedName>
        <fullName evidence="2">Aspartate/glutamate racemase family protein</fullName>
    </submittedName>
</protein>
<dbReference type="InterPro" id="IPR015942">
    <property type="entry name" value="Asp/Glu/hydantoin_racemase"/>
</dbReference>
<comment type="caution">
    <text evidence="2">The sequence shown here is derived from an EMBL/GenBank/DDBJ whole genome shotgun (WGS) entry which is preliminary data.</text>
</comment>
<name>A0A9D2J5P0_9MICO</name>
<dbReference type="AlphaFoldDB" id="A0A9D2J5P0"/>
<dbReference type="Proteomes" id="UP000824037">
    <property type="component" value="Unassembled WGS sequence"/>
</dbReference>
<dbReference type="Gene3D" id="3.40.50.12500">
    <property type="match status" value="1"/>
</dbReference>
<gene>
    <name evidence="2" type="ORF">H9815_17235</name>
</gene>
<dbReference type="EMBL" id="DXBY01000298">
    <property type="protein sequence ID" value="HIZ37523.1"/>
    <property type="molecule type" value="Genomic_DNA"/>
</dbReference>
<sequence>MTRLAFIHTGAVVIPTISSLAAAHLPGVETHHLLDDKIVADLGRDAEGSGVRDRLRDLVHVAQRGGAKAVMFSCSSISGFAAGLQTELGLPVLRIDEAMADEAVRLGQRVAVLATLPTTLTPTVALLRERAEAAGRSVEVAEVLIEGAFEAVSGGDRDRHDALVAEAITARAGQVDVVVLAQASMASAAETVSTDVPVLTSPELGVRRAASLLT</sequence>
<reference evidence="2" key="2">
    <citation type="submission" date="2021-04" db="EMBL/GenBank/DDBJ databases">
        <authorList>
            <person name="Gilroy R."/>
        </authorList>
    </citation>
    <scope>NUCLEOTIDE SEQUENCE</scope>
    <source>
        <strain evidence="2">ChiGjej4B4-7305</strain>
    </source>
</reference>